<accession>A0A0F9RBM8</accession>
<organism evidence="1">
    <name type="scientific">marine sediment metagenome</name>
    <dbReference type="NCBI Taxonomy" id="412755"/>
    <lineage>
        <taxon>unclassified sequences</taxon>
        <taxon>metagenomes</taxon>
        <taxon>ecological metagenomes</taxon>
    </lineage>
</organism>
<name>A0A0F9RBM8_9ZZZZ</name>
<comment type="caution">
    <text evidence="1">The sequence shown here is derived from an EMBL/GenBank/DDBJ whole genome shotgun (WGS) entry which is preliminary data.</text>
</comment>
<gene>
    <name evidence="1" type="ORF">LCGC14_0614370</name>
</gene>
<reference evidence="1" key="1">
    <citation type="journal article" date="2015" name="Nature">
        <title>Complex archaea that bridge the gap between prokaryotes and eukaryotes.</title>
        <authorList>
            <person name="Spang A."/>
            <person name="Saw J.H."/>
            <person name="Jorgensen S.L."/>
            <person name="Zaremba-Niedzwiedzka K."/>
            <person name="Martijn J."/>
            <person name="Lind A.E."/>
            <person name="van Eijk R."/>
            <person name="Schleper C."/>
            <person name="Guy L."/>
            <person name="Ettema T.J."/>
        </authorList>
    </citation>
    <scope>NUCLEOTIDE SEQUENCE</scope>
</reference>
<dbReference type="AlphaFoldDB" id="A0A0F9RBM8"/>
<sequence>MWIKVSIGILDKKFQELNPELDVYEDGLKFMNLSIPFSMLFKKNHTPDIYDGEEIISFDNRDIEFKEILMNEFLIH</sequence>
<protein>
    <submittedName>
        <fullName evidence="1">Uncharacterized protein</fullName>
    </submittedName>
</protein>
<evidence type="ECO:0000313" key="1">
    <source>
        <dbReference type="EMBL" id="KKN52274.1"/>
    </source>
</evidence>
<dbReference type="EMBL" id="LAZR01001026">
    <property type="protein sequence ID" value="KKN52274.1"/>
    <property type="molecule type" value="Genomic_DNA"/>
</dbReference>
<proteinExistence type="predicted"/>